<protein>
    <recommendedName>
        <fullName evidence="10">DNA-binding response regulator</fullName>
    </recommendedName>
</protein>
<evidence type="ECO:0000256" key="2">
    <source>
        <dbReference type="ARBA" id="ARBA00023015"/>
    </source>
</evidence>
<dbReference type="CDD" id="cd06170">
    <property type="entry name" value="LuxR_C_like"/>
    <property type="match status" value="1"/>
</dbReference>
<keyword evidence="1 5" id="KW-0597">Phosphoprotein</keyword>
<reference evidence="8 9" key="1">
    <citation type="submission" date="2016-12" db="EMBL/GenBank/DDBJ databases">
        <title>Genomic comparison of strains in the 'Actinomyces naeslundii' group.</title>
        <authorList>
            <person name="Mughal S.R."/>
            <person name="Do T."/>
            <person name="Gilbert S.C."/>
            <person name="Witherden E.A."/>
            <person name="Didelot X."/>
            <person name="Beighton D."/>
        </authorList>
    </citation>
    <scope>NUCLEOTIDE SEQUENCE [LARGE SCALE GENOMIC DNA]</scope>
    <source>
        <strain evidence="8 9">P6N</strain>
    </source>
</reference>
<organism evidence="8 9">
    <name type="scientific">Actinomyces oris</name>
    <dbReference type="NCBI Taxonomy" id="544580"/>
    <lineage>
        <taxon>Bacteria</taxon>
        <taxon>Bacillati</taxon>
        <taxon>Actinomycetota</taxon>
        <taxon>Actinomycetes</taxon>
        <taxon>Actinomycetales</taxon>
        <taxon>Actinomycetaceae</taxon>
        <taxon>Actinomyces</taxon>
    </lineage>
</organism>
<evidence type="ECO:0000256" key="5">
    <source>
        <dbReference type="PROSITE-ProRule" id="PRU00169"/>
    </source>
</evidence>
<dbReference type="OrthoDB" id="9808843at2"/>
<dbReference type="PROSITE" id="PS50110">
    <property type="entry name" value="RESPONSE_REGULATORY"/>
    <property type="match status" value="1"/>
</dbReference>
<dbReference type="GO" id="GO:0006355">
    <property type="term" value="P:regulation of DNA-templated transcription"/>
    <property type="evidence" value="ECO:0007669"/>
    <property type="project" value="InterPro"/>
</dbReference>
<evidence type="ECO:0000313" key="8">
    <source>
        <dbReference type="EMBL" id="OLO50751.1"/>
    </source>
</evidence>
<dbReference type="InterPro" id="IPR000792">
    <property type="entry name" value="Tscrpt_reg_LuxR_C"/>
</dbReference>
<evidence type="ECO:0000313" key="9">
    <source>
        <dbReference type="Proteomes" id="UP000186394"/>
    </source>
</evidence>
<dbReference type="SUPFAM" id="SSF52172">
    <property type="entry name" value="CheY-like"/>
    <property type="match status" value="1"/>
</dbReference>
<evidence type="ECO:0000256" key="4">
    <source>
        <dbReference type="ARBA" id="ARBA00023163"/>
    </source>
</evidence>
<evidence type="ECO:0000259" key="7">
    <source>
        <dbReference type="PROSITE" id="PS50110"/>
    </source>
</evidence>
<evidence type="ECO:0000256" key="3">
    <source>
        <dbReference type="ARBA" id="ARBA00023125"/>
    </source>
</evidence>
<dbReference type="SUPFAM" id="SSF46894">
    <property type="entry name" value="C-terminal effector domain of the bipartite response regulators"/>
    <property type="match status" value="1"/>
</dbReference>
<keyword evidence="3" id="KW-0238">DNA-binding</keyword>
<dbReference type="Proteomes" id="UP000186394">
    <property type="component" value="Unassembled WGS sequence"/>
</dbReference>
<dbReference type="CDD" id="cd17535">
    <property type="entry name" value="REC_NarL-like"/>
    <property type="match status" value="1"/>
</dbReference>
<dbReference type="Pfam" id="PF00072">
    <property type="entry name" value="Response_reg"/>
    <property type="match status" value="1"/>
</dbReference>
<dbReference type="InterPro" id="IPR039420">
    <property type="entry name" value="WalR-like"/>
</dbReference>
<sequence>MIVLVADDNAVVRIGLGRILSRMNDVEHVLEASNGKEAIATARETQPDVVLLDVRMPVMGGLEALPILAETAKVIMLTSDDDTETITSAIGNGASGYLVHGSLDAEQITGAITTCIQGGLVLGPEAAGQLALQPLTTCTTSTNPLLEVLTAREADVLEAASRGQSNAQIAKEQFLSPRTVKNYLNSAYVKLGVHNRAEAIVRWREAIGPQQR</sequence>
<proteinExistence type="predicted"/>
<keyword evidence="2" id="KW-0805">Transcription regulation</keyword>
<dbReference type="SMART" id="SM00421">
    <property type="entry name" value="HTH_LUXR"/>
    <property type="match status" value="1"/>
</dbReference>
<name>A0A1Q8VRN8_9ACTO</name>
<dbReference type="PANTHER" id="PTHR43214:SF24">
    <property type="entry name" value="TRANSCRIPTIONAL REGULATORY PROTEIN NARL-RELATED"/>
    <property type="match status" value="1"/>
</dbReference>
<dbReference type="InterPro" id="IPR001789">
    <property type="entry name" value="Sig_transdc_resp-reg_receiver"/>
</dbReference>
<comment type="caution">
    <text evidence="8">The sequence shown here is derived from an EMBL/GenBank/DDBJ whole genome shotgun (WGS) entry which is preliminary data.</text>
</comment>
<dbReference type="Pfam" id="PF00196">
    <property type="entry name" value="GerE"/>
    <property type="match status" value="1"/>
</dbReference>
<dbReference type="SMART" id="SM00448">
    <property type="entry name" value="REC"/>
    <property type="match status" value="1"/>
</dbReference>
<dbReference type="PROSITE" id="PS50043">
    <property type="entry name" value="HTH_LUXR_2"/>
    <property type="match status" value="1"/>
</dbReference>
<dbReference type="PRINTS" id="PR00038">
    <property type="entry name" value="HTHLUXR"/>
</dbReference>
<dbReference type="InterPro" id="IPR016032">
    <property type="entry name" value="Sig_transdc_resp-reg_C-effctor"/>
</dbReference>
<evidence type="ECO:0008006" key="10">
    <source>
        <dbReference type="Google" id="ProtNLM"/>
    </source>
</evidence>
<feature type="modified residue" description="4-aspartylphosphate" evidence="5">
    <location>
        <position position="53"/>
    </location>
</feature>
<dbReference type="EMBL" id="MSKL01000006">
    <property type="protein sequence ID" value="OLO50751.1"/>
    <property type="molecule type" value="Genomic_DNA"/>
</dbReference>
<gene>
    <name evidence="8" type="ORF">BKH28_02730</name>
</gene>
<dbReference type="InterPro" id="IPR011006">
    <property type="entry name" value="CheY-like_superfamily"/>
</dbReference>
<dbReference type="GO" id="GO:0003677">
    <property type="term" value="F:DNA binding"/>
    <property type="evidence" value="ECO:0007669"/>
    <property type="project" value="UniProtKB-KW"/>
</dbReference>
<keyword evidence="4" id="KW-0804">Transcription</keyword>
<dbReference type="PANTHER" id="PTHR43214">
    <property type="entry name" value="TWO-COMPONENT RESPONSE REGULATOR"/>
    <property type="match status" value="1"/>
</dbReference>
<evidence type="ECO:0000256" key="1">
    <source>
        <dbReference type="ARBA" id="ARBA00022553"/>
    </source>
</evidence>
<dbReference type="AlphaFoldDB" id="A0A1Q8VRN8"/>
<dbReference type="InterPro" id="IPR058245">
    <property type="entry name" value="NreC/VraR/RcsB-like_REC"/>
</dbReference>
<dbReference type="RefSeq" id="WP_075417367.1">
    <property type="nucleotide sequence ID" value="NZ_MSKL01000006.1"/>
</dbReference>
<dbReference type="GO" id="GO:0000160">
    <property type="term" value="P:phosphorelay signal transduction system"/>
    <property type="evidence" value="ECO:0007669"/>
    <property type="project" value="InterPro"/>
</dbReference>
<accession>A0A1Q8VRN8</accession>
<feature type="domain" description="HTH luxR-type" evidence="6">
    <location>
        <begin position="142"/>
        <end position="207"/>
    </location>
</feature>
<evidence type="ECO:0000259" key="6">
    <source>
        <dbReference type="PROSITE" id="PS50043"/>
    </source>
</evidence>
<feature type="domain" description="Response regulatory" evidence="7">
    <location>
        <begin position="2"/>
        <end position="115"/>
    </location>
</feature>
<dbReference type="Gene3D" id="3.40.50.2300">
    <property type="match status" value="1"/>
</dbReference>